<feature type="non-terminal residue" evidence="1">
    <location>
        <position position="286"/>
    </location>
</feature>
<dbReference type="RefSeq" id="WP_055040888.1">
    <property type="nucleotide sequence ID" value="NZ_LKBH01000111.1"/>
</dbReference>
<reference evidence="1 2" key="1">
    <citation type="submission" date="2015-09" db="EMBL/GenBank/DDBJ databases">
        <title>Heavy metals and arsenic resistance mechanisms in polyextremophilic archaea of the family Ferroplasmaceae.</title>
        <authorList>
            <person name="Bulaev A.G."/>
            <person name="Kanygina A.V."/>
        </authorList>
    </citation>
    <scope>NUCLEOTIDE SEQUENCE [LARGE SCALE GENOMIC DNA]</scope>
    <source>
        <strain evidence="1 2">BH2</strain>
    </source>
</reference>
<evidence type="ECO:0000313" key="1">
    <source>
        <dbReference type="EMBL" id="KQB35678.1"/>
    </source>
</evidence>
<proteinExistence type="predicted"/>
<dbReference type="Pfam" id="PF02423">
    <property type="entry name" value="OCD_Mu_crystall"/>
    <property type="match status" value="1"/>
</dbReference>
<dbReference type="GO" id="GO:0005737">
    <property type="term" value="C:cytoplasm"/>
    <property type="evidence" value="ECO:0007669"/>
    <property type="project" value="TreeGrafter"/>
</dbReference>
<dbReference type="Proteomes" id="UP000050301">
    <property type="component" value="Unassembled WGS sequence"/>
</dbReference>
<name>A0A0Q0WJ48_9ARCH</name>
<dbReference type="PANTHER" id="PTHR13812:SF19">
    <property type="entry name" value="KETIMINE REDUCTASE MU-CRYSTALLIN"/>
    <property type="match status" value="1"/>
</dbReference>
<protein>
    <submittedName>
        <fullName evidence="1">Ornithine cyclodeaminase</fullName>
    </submittedName>
</protein>
<dbReference type="Gene3D" id="3.40.50.720">
    <property type="entry name" value="NAD(P)-binding Rossmann-like Domain"/>
    <property type="match status" value="1"/>
</dbReference>
<dbReference type="EMBL" id="LKBH01000111">
    <property type="protein sequence ID" value="KQB35678.1"/>
    <property type="molecule type" value="Genomic_DNA"/>
</dbReference>
<accession>A0A0Q0WJ48</accession>
<organism evidence="1 2">
    <name type="scientific">Acidiplasma cupricumulans</name>
    <dbReference type="NCBI Taxonomy" id="312540"/>
    <lineage>
        <taxon>Archaea</taxon>
        <taxon>Methanobacteriati</taxon>
        <taxon>Thermoplasmatota</taxon>
        <taxon>Thermoplasmata</taxon>
        <taxon>Thermoplasmatales</taxon>
        <taxon>Ferroplasmaceae</taxon>
        <taxon>Acidiplasma</taxon>
    </lineage>
</organism>
<dbReference type="InterPro" id="IPR036291">
    <property type="entry name" value="NAD(P)-bd_dom_sf"/>
</dbReference>
<dbReference type="PANTHER" id="PTHR13812">
    <property type="entry name" value="KETIMINE REDUCTASE MU-CRYSTALLIN"/>
    <property type="match status" value="1"/>
</dbReference>
<dbReference type="SUPFAM" id="SSF51735">
    <property type="entry name" value="NAD(P)-binding Rossmann-fold domains"/>
    <property type="match status" value="1"/>
</dbReference>
<dbReference type="InterPro" id="IPR003462">
    <property type="entry name" value="ODC_Mu_crystall"/>
</dbReference>
<keyword evidence="2" id="KW-1185">Reference proteome</keyword>
<gene>
    <name evidence="1" type="ORF">AOG55_06145</name>
</gene>
<dbReference type="NCBIfam" id="NF005011">
    <property type="entry name" value="PRK06407.1"/>
    <property type="match status" value="1"/>
</dbReference>
<comment type="caution">
    <text evidence="1">The sequence shown here is derived from an EMBL/GenBank/DDBJ whole genome shotgun (WGS) entry which is preliminary data.</text>
</comment>
<dbReference type="Gene3D" id="3.30.1780.10">
    <property type="entry name" value="ornithine cyclodeaminase, domain 1"/>
    <property type="match status" value="1"/>
</dbReference>
<dbReference type="InParanoid" id="A0A0Q0WJ48"/>
<sequence length="286" mass="32427">MIYYISDEDVKKYLDIKECINELRDAFTSYGNKKSYANARDRIYGDNFILNTMPAYYEKYNIAGLKTYISGKNGVRFVVIIFDVSDPEKLFIIDANTLGQIRTGALTAMVTSLLINKKNINYTLIGSGFQAETQLKAMASIYDLNNVYVYSKNYEHALNFSKKFDFNIKASRDLSVLKDSDVITSVTNSKTPIFDYSMLPEKYHINLVGSNIIGRREANNDVLDNSDIVISENLDQSMKEASEIIDMKNKNKIVELKDFIINVNKYKVNKSVFKSMGIGLEDIAAG</sequence>
<evidence type="ECO:0000313" key="2">
    <source>
        <dbReference type="Proteomes" id="UP000050301"/>
    </source>
</evidence>
<dbReference type="AlphaFoldDB" id="A0A0Q0WJ48"/>
<dbReference type="InterPro" id="IPR023401">
    <property type="entry name" value="ODC_N"/>
</dbReference>